<evidence type="ECO:0000256" key="14">
    <source>
        <dbReference type="SAM" id="Phobius"/>
    </source>
</evidence>
<dbReference type="SUPFAM" id="SSF81321">
    <property type="entry name" value="Family A G protein-coupled receptor-like"/>
    <property type="match status" value="1"/>
</dbReference>
<evidence type="ECO:0000256" key="10">
    <source>
        <dbReference type="ARBA" id="ARBA00023180"/>
    </source>
</evidence>
<feature type="transmembrane region" description="Helical" evidence="14">
    <location>
        <begin position="230"/>
        <end position="252"/>
    </location>
</feature>
<dbReference type="PANTHER" id="PTHR24243">
    <property type="entry name" value="G-PROTEIN COUPLED RECEPTOR"/>
    <property type="match status" value="1"/>
</dbReference>
<evidence type="ECO:0000256" key="4">
    <source>
        <dbReference type="ARBA" id="ARBA00022692"/>
    </source>
</evidence>
<evidence type="ECO:0000256" key="9">
    <source>
        <dbReference type="ARBA" id="ARBA00023170"/>
    </source>
</evidence>
<name>A0AAW1BGY0_CROAD</name>
<feature type="transmembrane region" description="Helical" evidence="14">
    <location>
        <begin position="317"/>
        <end position="345"/>
    </location>
</feature>
<dbReference type="InterPro" id="IPR005391">
    <property type="entry name" value="NeuromedU_rcpt_1"/>
</dbReference>
<dbReference type="GO" id="GO:0001607">
    <property type="term" value="F:neuromedin U receptor activity"/>
    <property type="evidence" value="ECO:0007669"/>
    <property type="project" value="InterPro"/>
</dbReference>
<dbReference type="InterPro" id="IPR005390">
    <property type="entry name" value="NeuromedU_rcpt"/>
</dbReference>
<accession>A0AAW1BGY0</accession>
<keyword evidence="6 12" id="KW-0297">G-protein coupled receptor</keyword>
<evidence type="ECO:0000256" key="2">
    <source>
        <dbReference type="ARBA" id="ARBA00004651"/>
    </source>
</evidence>
<proteinExistence type="inferred from homology"/>
<feature type="transmembrane region" description="Helical" evidence="14">
    <location>
        <begin position="421"/>
        <end position="446"/>
    </location>
</feature>
<evidence type="ECO:0000313" key="16">
    <source>
        <dbReference type="EMBL" id="KAK9401489.1"/>
    </source>
</evidence>
<comment type="caution">
    <text evidence="16">The sequence shown here is derived from an EMBL/GenBank/DDBJ whole genome shotgun (WGS) entry which is preliminary data.</text>
</comment>
<dbReference type="Pfam" id="PF00001">
    <property type="entry name" value="7tm_1"/>
    <property type="match status" value="1"/>
</dbReference>
<evidence type="ECO:0000259" key="15">
    <source>
        <dbReference type="PROSITE" id="PS50262"/>
    </source>
</evidence>
<feature type="transmembrane region" description="Helical" evidence="14">
    <location>
        <begin position="150"/>
        <end position="177"/>
    </location>
</feature>
<dbReference type="CDD" id="cd15358">
    <property type="entry name" value="7tmA_NMU-R1"/>
    <property type="match status" value="1"/>
</dbReference>
<evidence type="ECO:0000256" key="8">
    <source>
        <dbReference type="ARBA" id="ARBA00023157"/>
    </source>
</evidence>
<keyword evidence="7 14" id="KW-0472">Membrane</keyword>
<evidence type="ECO:0000256" key="5">
    <source>
        <dbReference type="ARBA" id="ARBA00022989"/>
    </source>
</evidence>
<gene>
    <name evidence="16" type="ORF">NXF25_012203</name>
</gene>
<dbReference type="EMBL" id="JAOTOJ010000005">
    <property type="protein sequence ID" value="KAK9401489.1"/>
    <property type="molecule type" value="Genomic_DNA"/>
</dbReference>
<feature type="region of interest" description="Disordered" evidence="13">
    <location>
        <begin position="1"/>
        <end position="28"/>
    </location>
</feature>
<dbReference type="Proteomes" id="UP001474421">
    <property type="component" value="Unassembled WGS sequence"/>
</dbReference>
<keyword evidence="11 12" id="KW-0807">Transducer</keyword>
<keyword evidence="10" id="KW-0325">Glycoprotein</keyword>
<evidence type="ECO:0000256" key="13">
    <source>
        <dbReference type="SAM" id="MobiDB-lite"/>
    </source>
</evidence>
<dbReference type="PROSITE" id="PS50262">
    <property type="entry name" value="G_PROTEIN_RECEP_F1_2"/>
    <property type="match status" value="1"/>
</dbReference>
<feature type="transmembrane region" description="Helical" evidence="14">
    <location>
        <begin position="189"/>
        <end position="210"/>
    </location>
</feature>
<feature type="region of interest" description="Disordered" evidence="13">
    <location>
        <begin position="486"/>
        <end position="520"/>
    </location>
</feature>
<protein>
    <submittedName>
        <fullName evidence="16">Neuromedin-U receptor 1</fullName>
    </submittedName>
</protein>
<dbReference type="Gene3D" id="1.20.1070.10">
    <property type="entry name" value="Rhodopsin 7-helix transmembrane proteins"/>
    <property type="match status" value="1"/>
</dbReference>
<keyword evidence="17" id="KW-1185">Reference proteome</keyword>
<evidence type="ECO:0000256" key="1">
    <source>
        <dbReference type="ARBA" id="ARBA00003593"/>
    </source>
</evidence>
<keyword evidence="5 14" id="KW-1133">Transmembrane helix</keyword>
<feature type="domain" description="G-protein coupled receptors family 1 profile" evidence="15">
    <location>
        <begin position="168"/>
        <end position="444"/>
    </location>
</feature>
<keyword evidence="3" id="KW-1003">Cell membrane</keyword>
<evidence type="ECO:0000256" key="12">
    <source>
        <dbReference type="RuleBase" id="RU000688"/>
    </source>
</evidence>
<dbReference type="SMART" id="SM01381">
    <property type="entry name" value="7TM_GPCR_Srsx"/>
    <property type="match status" value="1"/>
</dbReference>
<dbReference type="InterPro" id="IPR017452">
    <property type="entry name" value="GPCR_Rhodpsn_7TM"/>
</dbReference>
<feature type="compositionally biased region" description="Basic and acidic residues" evidence="13">
    <location>
        <begin position="1"/>
        <end position="15"/>
    </location>
</feature>
<feature type="transmembrane region" description="Helical" evidence="14">
    <location>
        <begin position="383"/>
        <end position="401"/>
    </location>
</feature>
<keyword evidence="8" id="KW-1015">Disulfide bond</keyword>
<dbReference type="PRINTS" id="PR00237">
    <property type="entry name" value="GPCRRHODOPSN"/>
</dbReference>
<keyword evidence="9 12" id="KW-0675">Receptor</keyword>
<dbReference type="PRINTS" id="PR01566">
    <property type="entry name" value="NEUROMEDNU1R"/>
</dbReference>
<comment type="function">
    <text evidence="1">Receptor for the neuromedin-U and neuromedin-S neuropeptides.</text>
</comment>
<feature type="transmembrane region" description="Helical" evidence="14">
    <location>
        <begin position="272"/>
        <end position="297"/>
    </location>
</feature>
<keyword evidence="4 12" id="KW-0812">Transmembrane</keyword>
<evidence type="ECO:0000313" key="17">
    <source>
        <dbReference type="Proteomes" id="UP001474421"/>
    </source>
</evidence>
<dbReference type="GO" id="GO:0005886">
    <property type="term" value="C:plasma membrane"/>
    <property type="evidence" value="ECO:0007669"/>
    <property type="project" value="UniProtKB-SubCell"/>
</dbReference>
<comment type="similarity">
    <text evidence="12">Belongs to the G-protein coupled receptor 1 family.</text>
</comment>
<dbReference type="AlphaFoldDB" id="A0AAW1BGY0"/>
<evidence type="ECO:0000256" key="7">
    <source>
        <dbReference type="ARBA" id="ARBA00023136"/>
    </source>
</evidence>
<dbReference type="PANTHER" id="PTHR24243:SF109">
    <property type="entry name" value="NEUROMEDIN-U RECEPTOR 1"/>
    <property type="match status" value="1"/>
</dbReference>
<evidence type="ECO:0000256" key="6">
    <source>
        <dbReference type="ARBA" id="ARBA00023040"/>
    </source>
</evidence>
<organism evidence="16 17">
    <name type="scientific">Crotalus adamanteus</name>
    <name type="common">Eastern diamondback rattlesnake</name>
    <dbReference type="NCBI Taxonomy" id="8729"/>
    <lineage>
        <taxon>Eukaryota</taxon>
        <taxon>Metazoa</taxon>
        <taxon>Chordata</taxon>
        <taxon>Craniata</taxon>
        <taxon>Vertebrata</taxon>
        <taxon>Euteleostomi</taxon>
        <taxon>Lepidosauria</taxon>
        <taxon>Squamata</taxon>
        <taxon>Bifurcata</taxon>
        <taxon>Unidentata</taxon>
        <taxon>Episquamata</taxon>
        <taxon>Toxicofera</taxon>
        <taxon>Serpentes</taxon>
        <taxon>Colubroidea</taxon>
        <taxon>Viperidae</taxon>
        <taxon>Crotalinae</taxon>
        <taxon>Crotalus</taxon>
    </lineage>
</organism>
<dbReference type="PRINTS" id="PR01565">
    <property type="entry name" value="NEUROMEDINUR"/>
</dbReference>
<comment type="subcellular location">
    <subcellularLocation>
        <location evidence="2">Cell membrane</location>
        <topology evidence="2">Multi-pass membrane protein</topology>
    </subcellularLocation>
</comment>
<evidence type="ECO:0000256" key="3">
    <source>
        <dbReference type="ARBA" id="ARBA00022475"/>
    </source>
</evidence>
<dbReference type="InterPro" id="IPR000276">
    <property type="entry name" value="GPCR_Rhodpsn"/>
</dbReference>
<dbReference type="PROSITE" id="PS00237">
    <property type="entry name" value="G_PROTEIN_RECEP_F1_1"/>
    <property type="match status" value="1"/>
</dbReference>
<evidence type="ECO:0000256" key="11">
    <source>
        <dbReference type="ARBA" id="ARBA00023224"/>
    </source>
</evidence>
<reference evidence="16 17" key="1">
    <citation type="journal article" date="2024" name="Proc. Natl. Acad. Sci. U.S.A.">
        <title>The genetic regulatory architecture and epigenomic basis for age-related changes in rattlesnake venom.</title>
        <authorList>
            <person name="Hogan M.P."/>
            <person name="Holding M.L."/>
            <person name="Nystrom G.S."/>
            <person name="Colston T.J."/>
            <person name="Bartlett D.A."/>
            <person name="Mason A.J."/>
            <person name="Ellsworth S.A."/>
            <person name="Rautsaw R.M."/>
            <person name="Lawrence K.C."/>
            <person name="Strickland J.L."/>
            <person name="He B."/>
            <person name="Fraser P."/>
            <person name="Margres M.J."/>
            <person name="Gilbert D.M."/>
            <person name="Gibbs H.L."/>
            <person name="Parkinson C.L."/>
            <person name="Rokyta D.R."/>
        </authorList>
    </citation>
    <scope>NUCLEOTIDE SEQUENCE [LARGE SCALE GENOMIC DNA]</scope>
    <source>
        <strain evidence="16">DRR0105</strain>
    </source>
</reference>
<sequence length="520" mass="58847">MDPSRDPGRSRRDPGLGRGKQKPRWTRNLESWRPDRTLESLAGLRLDAGCLQNVERDTFKLRLDKKEREEASKLVMLTRITSEVITSSSANCSKLDFQFSPMELLNPAASGDMCNGSTPEGKPSPFNPEVLNMTAEELRLRYLGPRRSGFFVPVCTTYLLIFVVGALGNLMTCLVIIQHRFMRTPTNYYLFSLAISDLLVLLLGMPLEIYEMWSNYPFLLGAGGCCFKTLLFEAVCFASILNVTALSVERYIAVVHPLKAKYVVTKNHTQKVIVTLWVLSVVCSIPNTSLHGIQTLYVPGWGVVPDSDTCTLVKSPLIYNLLIQITTVIFFFIPMAIISVLYLLIGLQLRKEKLLEALEAKSGSRSDYHNVRLQQKKARRRQVTNMLFVLVVVFGICWAPFHTDRLVWSFVTHWTDQMQHMFQYVHIISGVFFYLSSAANPVLYNLMSSRFREMFKDVMCHRRFQKLGSHRCSPSSVRTTVRSTVLEPLPGGHGLPVSDPEDNEGDLVGDNVDEGKDPYL</sequence>